<organism evidence="2 3">
    <name type="scientific">Clostridium scindens (strain ATCC 35704 / DSM 5676 / VPI 13733 / 19)</name>
    <dbReference type="NCBI Taxonomy" id="411468"/>
    <lineage>
        <taxon>Bacteria</taxon>
        <taxon>Bacillati</taxon>
        <taxon>Bacillota</taxon>
        <taxon>Clostridia</taxon>
        <taxon>Lachnospirales</taxon>
        <taxon>Lachnospiraceae</taxon>
    </lineage>
</organism>
<dbReference type="EMBL" id="CP036170">
    <property type="protein sequence ID" value="QBF73648.1"/>
    <property type="molecule type" value="Genomic_DNA"/>
</dbReference>
<keyword evidence="3" id="KW-1185">Reference proteome</keyword>
<dbReference type="KEGG" id="csci:HDCHBGLK_01023"/>
<protein>
    <recommendedName>
        <fullName evidence="1">DUF6382 domain-containing protein</fullName>
    </recommendedName>
</protein>
<proteinExistence type="predicted"/>
<dbReference type="GeneID" id="62695249"/>
<gene>
    <name evidence="2" type="ORF">HDCHBGLK_01023</name>
</gene>
<dbReference type="RefSeq" id="WP_039909833.1">
    <property type="nucleotide sequence ID" value="NZ_CP036170.1"/>
</dbReference>
<sequence>MERKITIEEHDLYQEDYQIRMLKANSLDGILKVGARGMNGSSYYDYDVSGKVSMKAMYERSKISGEDLKLFLTQFKAVIKEVEAYLLNIHCILLKPEYIFYEESRFFFCYYPLAAQDLWEEFHTLTEYFVRQGDYEDQECVRLVFLLHKATMEENYSLEKIMAECLKRPEKDEKVDTVEEIEEMEYDTKEHDWITEQEMGSSIMKETENLWTPVKRFLNKHKKPKWGDWDGLHIEEEEL</sequence>
<dbReference type="AlphaFoldDB" id="A0A494WKC6"/>
<dbReference type="Pfam" id="PF19909">
    <property type="entry name" value="DUF6382"/>
    <property type="match status" value="1"/>
</dbReference>
<dbReference type="InterPro" id="IPR045962">
    <property type="entry name" value="DUF6382"/>
</dbReference>
<name>A0A494WKC6_CLOS5</name>
<dbReference type="Proteomes" id="UP000289664">
    <property type="component" value="Chromosome"/>
</dbReference>
<evidence type="ECO:0000313" key="3">
    <source>
        <dbReference type="Proteomes" id="UP000289664"/>
    </source>
</evidence>
<dbReference type="OrthoDB" id="9783862at2"/>
<feature type="domain" description="DUF6382" evidence="1">
    <location>
        <begin position="5"/>
        <end position="156"/>
    </location>
</feature>
<evidence type="ECO:0000313" key="2">
    <source>
        <dbReference type="EMBL" id="QBF73648.1"/>
    </source>
</evidence>
<evidence type="ECO:0000259" key="1">
    <source>
        <dbReference type="Pfam" id="PF19909"/>
    </source>
</evidence>
<reference evidence="2 3" key="1">
    <citation type="journal article" date="2019" name="Appl. Environ. Microbiol.">
        <title>Clostridium scindens ATCC 35704: integration of nutritional requirements, the complete genome sequence, and global transcriptional responses to bile acids.</title>
        <authorList>
            <person name="Devendran S."/>
            <person name="Shrestha R."/>
            <person name="Alves J.M.P."/>
            <person name="Wolf P.G."/>
            <person name="Ly L."/>
            <person name="Hernandez A.G."/>
            <person name="Mendez-Garcia C."/>
            <person name="Inboden A."/>
            <person name="Wiley J."/>
            <person name="Paul O."/>
            <person name="Allen A."/>
            <person name="Springer E."/>
            <person name="Wright C.L."/>
            <person name="Fields C.J."/>
            <person name="Daniel S.L."/>
            <person name="Ridlon J.M."/>
        </authorList>
    </citation>
    <scope>NUCLEOTIDE SEQUENCE [LARGE SCALE GENOMIC DNA]</scope>
    <source>
        <strain evidence="2 3">ATCC 35704</strain>
    </source>
</reference>
<accession>A0A494WKC6</accession>